<dbReference type="InterPro" id="IPR001748">
    <property type="entry name" value="BUD31"/>
</dbReference>
<evidence type="ECO:0000256" key="2">
    <source>
        <dbReference type="ARBA" id="ARBA00005287"/>
    </source>
</evidence>
<evidence type="ECO:0000256" key="3">
    <source>
        <dbReference type="ARBA" id="ARBA00023242"/>
    </source>
</evidence>
<organism evidence="5 6">
    <name type="scientific">Anaeramoeba flamelloides</name>
    <dbReference type="NCBI Taxonomy" id="1746091"/>
    <lineage>
        <taxon>Eukaryota</taxon>
        <taxon>Metamonada</taxon>
        <taxon>Anaeramoebidae</taxon>
        <taxon>Anaeramoeba</taxon>
    </lineage>
</organism>
<evidence type="ECO:0000256" key="4">
    <source>
        <dbReference type="SAM" id="Coils"/>
    </source>
</evidence>
<evidence type="ECO:0000256" key="1">
    <source>
        <dbReference type="ARBA" id="ARBA00004123"/>
    </source>
</evidence>
<dbReference type="PANTHER" id="PTHR19411:SF0">
    <property type="entry name" value="PROTEIN BUD31 HOMOLOG"/>
    <property type="match status" value="1"/>
</dbReference>
<comment type="caution">
    <text evidence="5">The sequence shown here is derived from an EMBL/GenBank/DDBJ whole genome shotgun (WGS) entry which is preliminary data.</text>
</comment>
<feature type="coiled-coil region" evidence="4">
    <location>
        <begin position="26"/>
        <end position="53"/>
    </location>
</feature>
<keyword evidence="3" id="KW-0539">Nucleus</keyword>
<accession>A0ABQ8XCC8</accession>
<protein>
    <submittedName>
        <fullName evidence="5">Protein bud31</fullName>
    </submittedName>
</protein>
<dbReference type="EMBL" id="JAOAOG010000313">
    <property type="protein sequence ID" value="KAJ6230199.1"/>
    <property type="molecule type" value="Genomic_DNA"/>
</dbReference>
<gene>
    <name evidence="5" type="ORF">M0813_06837</name>
</gene>
<keyword evidence="6" id="KW-1185">Reference proteome</keyword>
<proteinExistence type="inferred from homology"/>
<sequence length="154" mass="18718">MDRLNLHFKTRIRSRKFRKKPPPEGWEDIQEKILEFENEMREAERETKTNQRKNEMRWKIFQINHKRSRYVFNLYFKKKEISKKLYQFLINQKFADKGLISYWRKEGYERLCCLMCVQTTNTHSNTTCICRVPKKQRSGKKPIKCHSCGCPGCC</sequence>
<reference evidence="5" key="1">
    <citation type="submission" date="2022-08" db="EMBL/GenBank/DDBJ databases">
        <title>Novel sulfate-reducing endosymbionts in the free-living metamonad Anaeramoeba.</title>
        <authorList>
            <person name="Jerlstrom-Hultqvist J."/>
            <person name="Cepicka I."/>
            <person name="Gallot-Lavallee L."/>
            <person name="Salas-Leiva D."/>
            <person name="Curtis B.A."/>
            <person name="Zahonova K."/>
            <person name="Pipaliya S."/>
            <person name="Dacks J."/>
            <person name="Roger A.J."/>
        </authorList>
    </citation>
    <scope>NUCLEOTIDE SEQUENCE</scope>
    <source>
        <strain evidence="5">Schooner1</strain>
    </source>
</reference>
<dbReference type="PANTHER" id="PTHR19411">
    <property type="entry name" value="PROTEIN BUD31-RELATED"/>
    <property type="match status" value="1"/>
</dbReference>
<name>A0ABQ8XCC8_9EUKA</name>
<dbReference type="PRINTS" id="PR00322">
    <property type="entry name" value="G10"/>
</dbReference>
<comment type="subcellular location">
    <subcellularLocation>
        <location evidence="1">Nucleus</location>
    </subcellularLocation>
</comment>
<comment type="similarity">
    <text evidence="2">Belongs to the BUD31 (G10) family.</text>
</comment>
<evidence type="ECO:0000313" key="6">
    <source>
        <dbReference type="Proteomes" id="UP001150062"/>
    </source>
</evidence>
<dbReference type="Pfam" id="PF01125">
    <property type="entry name" value="BUD31"/>
    <property type="match status" value="1"/>
</dbReference>
<keyword evidence="4" id="KW-0175">Coiled coil</keyword>
<evidence type="ECO:0000313" key="5">
    <source>
        <dbReference type="EMBL" id="KAJ6230199.1"/>
    </source>
</evidence>
<dbReference type="Proteomes" id="UP001150062">
    <property type="component" value="Unassembled WGS sequence"/>
</dbReference>